<dbReference type="GO" id="GO:0005634">
    <property type="term" value="C:nucleus"/>
    <property type="evidence" value="ECO:0007669"/>
    <property type="project" value="TreeGrafter"/>
</dbReference>
<name>R4WUL1_RIPPE</name>
<proteinExistence type="evidence at transcript level"/>
<dbReference type="PANTHER" id="PTHR13326">
    <property type="entry name" value="TRNA PSEUDOURIDINE SYNTHASE D"/>
    <property type="match status" value="1"/>
</dbReference>
<feature type="non-terminal residue" evidence="3">
    <location>
        <position position="160"/>
    </location>
</feature>
<dbReference type="AlphaFoldDB" id="R4WUL1"/>
<accession>R4WUL1</accession>
<dbReference type="GO" id="GO:0003723">
    <property type="term" value="F:RNA binding"/>
    <property type="evidence" value="ECO:0007669"/>
    <property type="project" value="InterPro"/>
</dbReference>
<reference evidence="3" key="1">
    <citation type="journal article" date="2013" name="PLoS ONE">
        <title>Gene expression in gut symbiotic organ of stinkbug affected by extracellular bacterial symbiont.</title>
        <authorList>
            <person name="Futahashi R."/>
            <person name="Tanaka K."/>
            <person name="Tanahashi M."/>
            <person name="Nikoh N."/>
            <person name="Kikuchi Y."/>
            <person name="Lee B.L."/>
            <person name="Fukatsu T."/>
        </authorList>
    </citation>
    <scope>NUCLEOTIDE SEQUENCE</scope>
    <source>
        <tissue evidence="3">Midgut</tissue>
    </source>
</reference>
<dbReference type="EMBL" id="AK418480">
    <property type="protein sequence ID" value="BAN21627.1"/>
    <property type="molecule type" value="mRNA"/>
</dbReference>
<feature type="compositionally biased region" description="Basic and acidic residues" evidence="2">
    <location>
        <begin position="27"/>
        <end position="41"/>
    </location>
</feature>
<protein>
    <submittedName>
        <fullName evidence="3">Unkown protein</fullName>
    </submittedName>
</protein>
<dbReference type="InterPro" id="IPR001656">
    <property type="entry name" value="PsdUridine_synth_TruD"/>
</dbReference>
<dbReference type="GO" id="GO:0008033">
    <property type="term" value="P:tRNA processing"/>
    <property type="evidence" value="ECO:0007669"/>
    <property type="project" value="UniProtKB-KW"/>
</dbReference>
<dbReference type="GO" id="GO:0001522">
    <property type="term" value="P:pseudouridine synthesis"/>
    <property type="evidence" value="ECO:0007669"/>
    <property type="project" value="InterPro"/>
</dbReference>
<dbReference type="PANTHER" id="PTHR13326:SF31">
    <property type="entry name" value="PSEUDOURIDYLATE SYNTHASE 7 HOMOLOG"/>
    <property type="match status" value="1"/>
</dbReference>
<sequence length="160" mass="18309">MESEVPKKSSIASSILAKFQQFCKEKEENAKEKHLHPKENSKPLPDQNQRKRKFQDDPLHAGISEKDVGITQYVSDHSGFTGILKHRFSDFQVHEIDLDGNVVELTSTEVINLPAETSEKEVNKDVISKEYWDQIDEALKSEDKTVEIDVSNKDKNERSI</sequence>
<evidence type="ECO:0000256" key="2">
    <source>
        <dbReference type="SAM" id="MobiDB-lite"/>
    </source>
</evidence>
<organism evidence="3">
    <name type="scientific">Riptortus pedestris</name>
    <name type="common">Bean bug</name>
    <dbReference type="NCBI Taxonomy" id="329032"/>
    <lineage>
        <taxon>Eukaryota</taxon>
        <taxon>Metazoa</taxon>
        <taxon>Ecdysozoa</taxon>
        <taxon>Arthropoda</taxon>
        <taxon>Hexapoda</taxon>
        <taxon>Insecta</taxon>
        <taxon>Pterygota</taxon>
        <taxon>Neoptera</taxon>
        <taxon>Paraneoptera</taxon>
        <taxon>Hemiptera</taxon>
        <taxon>Heteroptera</taxon>
        <taxon>Panheteroptera</taxon>
        <taxon>Pentatomomorpha</taxon>
        <taxon>Coreoidea</taxon>
        <taxon>Alydidae</taxon>
        <taxon>Riptortus</taxon>
    </lineage>
</organism>
<evidence type="ECO:0000313" key="3">
    <source>
        <dbReference type="EMBL" id="BAN21627.1"/>
    </source>
</evidence>
<dbReference type="SUPFAM" id="SSF55120">
    <property type="entry name" value="Pseudouridine synthase"/>
    <property type="match status" value="1"/>
</dbReference>
<dbReference type="GO" id="GO:0009982">
    <property type="term" value="F:pseudouridine synthase activity"/>
    <property type="evidence" value="ECO:0007669"/>
    <property type="project" value="InterPro"/>
</dbReference>
<dbReference type="InterPro" id="IPR020103">
    <property type="entry name" value="PsdUridine_synth_cat_dom_sf"/>
</dbReference>
<evidence type="ECO:0000256" key="1">
    <source>
        <dbReference type="ARBA" id="ARBA00022694"/>
    </source>
</evidence>
<keyword evidence="1" id="KW-0819">tRNA processing</keyword>
<feature type="region of interest" description="Disordered" evidence="2">
    <location>
        <begin position="27"/>
        <end position="61"/>
    </location>
</feature>